<feature type="compositionally biased region" description="Basic and acidic residues" evidence="1">
    <location>
        <begin position="267"/>
        <end position="288"/>
    </location>
</feature>
<sequence>MKKADETTAEINEKIHAAFDEIHAEENLKARTKEYLSMEMSRQKKKSRPVVFRAAAAAACLLLVFVIGGSWMFLTPTAYISIDINPSLELGINRFDRVVSVEGFNDDGRDLADLLHIRFQNYNDAVETILNSQDIADYLLQDAVMTVTVAGETETQHDEILENMESCVSDHENVSCHSGSVEEMHEAHDSGLSFGKYRALLELQELDPSITADDIRDLSMKEIYDMIEEYSNNASSPDTSSGSSDAESDTTAGNGSGLNYGEEDDYGDGREHGKESGEHHGYGHHYEE</sequence>
<organism evidence="4 5">
    <name type="scientific">Ruminococcus turbiniformis</name>
    <dbReference type="NCBI Taxonomy" id="2881258"/>
    <lineage>
        <taxon>Bacteria</taxon>
        <taxon>Bacillati</taxon>
        <taxon>Bacillota</taxon>
        <taxon>Clostridia</taxon>
        <taxon>Eubacteriales</taxon>
        <taxon>Oscillospiraceae</taxon>
        <taxon>Ruminococcus</taxon>
    </lineage>
</organism>
<evidence type="ECO:0000259" key="3">
    <source>
        <dbReference type="Pfam" id="PF23750"/>
    </source>
</evidence>
<name>A0ABS8G2F5_9FIRM</name>
<feature type="transmembrane region" description="Helical" evidence="2">
    <location>
        <begin position="50"/>
        <end position="74"/>
    </location>
</feature>
<proteinExistence type="predicted"/>
<evidence type="ECO:0000313" key="5">
    <source>
        <dbReference type="Proteomes" id="UP001198151"/>
    </source>
</evidence>
<protein>
    <recommendedName>
        <fullName evidence="3">Anti-sigma factor RsgI-like middle domain-containing protein</fullName>
    </recommendedName>
</protein>
<keyword evidence="5" id="KW-1185">Reference proteome</keyword>
<gene>
    <name evidence="4" type="ORF">LKD70_15390</name>
</gene>
<accession>A0ABS8G2F5</accession>
<keyword evidence="2" id="KW-0812">Transmembrane</keyword>
<reference evidence="4 5" key="1">
    <citation type="submission" date="2021-10" db="EMBL/GenBank/DDBJ databases">
        <title>Anaerobic single-cell dispensing facilitates the cultivation of human gut bacteria.</title>
        <authorList>
            <person name="Afrizal A."/>
        </authorList>
    </citation>
    <scope>NUCLEOTIDE SEQUENCE [LARGE SCALE GENOMIC DNA]</scope>
    <source>
        <strain evidence="4 5">CLA-AA-H200</strain>
    </source>
</reference>
<feature type="compositionally biased region" description="Low complexity" evidence="1">
    <location>
        <begin position="232"/>
        <end position="252"/>
    </location>
</feature>
<evidence type="ECO:0000313" key="4">
    <source>
        <dbReference type="EMBL" id="MCC2255778.1"/>
    </source>
</evidence>
<comment type="caution">
    <text evidence="4">The sequence shown here is derived from an EMBL/GenBank/DDBJ whole genome shotgun (WGS) entry which is preliminary data.</text>
</comment>
<dbReference type="Proteomes" id="UP001198151">
    <property type="component" value="Unassembled WGS sequence"/>
</dbReference>
<keyword evidence="2" id="KW-0472">Membrane</keyword>
<feature type="domain" description="Anti-sigma factor RsgI-like middle" evidence="3">
    <location>
        <begin position="78"/>
        <end position="200"/>
    </location>
</feature>
<dbReference type="InterPro" id="IPR055431">
    <property type="entry name" value="RsgI_M"/>
</dbReference>
<keyword evidence="2" id="KW-1133">Transmembrane helix</keyword>
<evidence type="ECO:0000256" key="1">
    <source>
        <dbReference type="SAM" id="MobiDB-lite"/>
    </source>
</evidence>
<dbReference type="Pfam" id="PF23750">
    <property type="entry name" value="RsgI_M"/>
    <property type="match status" value="1"/>
</dbReference>
<evidence type="ECO:0000256" key="2">
    <source>
        <dbReference type="SAM" id="Phobius"/>
    </source>
</evidence>
<dbReference type="EMBL" id="JAJEQX010000035">
    <property type="protein sequence ID" value="MCC2255778.1"/>
    <property type="molecule type" value="Genomic_DNA"/>
</dbReference>
<dbReference type="RefSeq" id="WP_227708761.1">
    <property type="nucleotide sequence ID" value="NZ_JAJEQX010000035.1"/>
</dbReference>
<feature type="region of interest" description="Disordered" evidence="1">
    <location>
        <begin position="232"/>
        <end position="288"/>
    </location>
</feature>